<dbReference type="Proteomes" id="UP000029424">
    <property type="component" value="Chromosome 1"/>
</dbReference>
<dbReference type="GO" id="GO:0005576">
    <property type="term" value="C:extracellular region"/>
    <property type="evidence" value="ECO:0007669"/>
    <property type="project" value="UniProtKB-SubCell"/>
</dbReference>
<keyword evidence="13" id="KW-1185">Reference proteome</keyword>
<evidence type="ECO:0000259" key="11">
    <source>
        <dbReference type="Pfam" id="PF22638"/>
    </source>
</evidence>
<evidence type="ECO:0000259" key="10">
    <source>
        <dbReference type="Pfam" id="PF21159"/>
    </source>
</evidence>
<feature type="domain" description="Flagellar hook-associated protein 1 D3" evidence="10">
    <location>
        <begin position="443"/>
        <end position="559"/>
    </location>
</feature>
<evidence type="ECO:0000256" key="4">
    <source>
        <dbReference type="ARBA" id="ARBA00016244"/>
    </source>
</evidence>
<dbReference type="InterPro" id="IPR010930">
    <property type="entry name" value="Flg_bb/hook_C_dom"/>
</dbReference>
<proteinExistence type="inferred from homology"/>
<dbReference type="InterPro" id="IPR053927">
    <property type="entry name" value="FlgK_helical"/>
</dbReference>
<gene>
    <name evidence="12" type="primary">flgK</name>
    <name evidence="12" type="ORF">DM82_3491</name>
</gene>
<evidence type="ECO:0000313" key="13">
    <source>
        <dbReference type="Proteomes" id="UP000029424"/>
    </source>
</evidence>
<comment type="similarity">
    <text evidence="3">Belongs to the flagella basal body rod proteins family.</text>
</comment>
<dbReference type="PANTHER" id="PTHR30033:SF1">
    <property type="entry name" value="FLAGELLAR HOOK-ASSOCIATED PROTEIN 1"/>
    <property type="match status" value="1"/>
</dbReference>
<feature type="domain" description="Flagellar hook-associated protein 1 D2-like" evidence="9">
    <location>
        <begin position="339"/>
        <end position="420"/>
    </location>
</feature>
<dbReference type="GO" id="GO:0005198">
    <property type="term" value="F:structural molecule activity"/>
    <property type="evidence" value="ECO:0007669"/>
    <property type="project" value="InterPro"/>
</dbReference>
<keyword evidence="12" id="KW-0966">Cell projection</keyword>
<dbReference type="RefSeq" id="WP_010101078.1">
    <property type="nucleotide sequence ID" value="NZ_CP008726.1"/>
</dbReference>
<reference evidence="12 13" key="1">
    <citation type="submission" date="2014-06" db="EMBL/GenBank/DDBJ databases">
        <authorList>
            <person name="Bishop-Lilly K.A."/>
            <person name="Broomall S.M."/>
            <person name="Chain P.S."/>
            <person name="Chertkov O."/>
            <person name="Coyne S.R."/>
            <person name="Daligault H.E."/>
            <person name="Davenport K.W."/>
            <person name="Erkkila T."/>
            <person name="Frey K.G."/>
            <person name="Gibbons H.S."/>
            <person name="Gu W."/>
            <person name="Jaissle J."/>
            <person name="Johnson S.L."/>
            <person name="Koroleva G.I."/>
            <person name="Ladner J.T."/>
            <person name="Lo C.-C."/>
            <person name="Minogue T.D."/>
            <person name="Munk C."/>
            <person name="Palacios G.F."/>
            <person name="Redden C.L."/>
            <person name="Rosenzweig C.N."/>
            <person name="Scholz M.B."/>
            <person name="Teshima H."/>
            <person name="Xu Y."/>
        </authorList>
    </citation>
    <scope>NUCLEOTIDE SEQUENCE [LARGE SCALE GENOMIC DNA]</scope>
    <source>
        <strain evidence="12 13">EO147</strain>
    </source>
</reference>
<dbReference type="PRINTS" id="PR01005">
    <property type="entry name" value="FLGHOOKAP1"/>
</dbReference>
<dbReference type="InterPro" id="IPR049474">
    <property type="entry name" value="FlgK_D3"/>
</dbReference>
<organism evidence="12 13">
    <name type="scientific">Burkholderia oklahomensis</name>
    <dbReference type="NCBI Taxonomy" id="342113"/>
    <lineage>
        <taxon>Bacteria</taxon>
        <taxon>Pseudomonadati</taxon>
        <taxon>Pseudomonadota</taxon>
        <taxon>Betaproteobacteria</taxon>
        <taxon>Burkholderiales</taxon>
        <taxon>Burkholderiaceae</taxon>
        <taxon>Burkholderia</taxon>
        <taxon>pseudomallei group</taxon>
    </lineage>
</organism>
<dbReference type="SUPFAM" id="SSF64518">
    <property type="entry name" value="Phase 1 flagellin"/>
    <property type="match status" value="2"/>
</dbReference>
<dbReference type="InterPro" id="IPR049119">
    <property type="entry name" value="FlgK_D2-like"/>
</dbReference>
<evidence type="ECO:0000256" key="3">
    <source>
        <dbReference type="ARBA" id="ARBA00009677"/>
    </source>
</evidence>
<evidence type="ECO:0000256" key="7">
    <source>
        <dbReference type="SAM" id="Coils"/>
    </source>
</evidence>
<dbReference type="PANTHER" id="PTHR30033">
    <property type="entry name" value="FLAGELLAR HOOK-ASSOCIATED PROTEIN 1"/>
    <property type="match status" value="1"/>
</dbReference>
<dbReference type="Pfam" id="PF21158">
    <property type="entry name" value="flgK_1st_1"/>
    <property type="match status" value="1"/>
</dbReference>
<evidence type="ECO:0000256" key="2">
    <source>
        <dbReference type="ARBA" id="ARBA00004613"/>
    </source>
</evidence>
<keyword evidence="12" id="KW-0969">Cilium</keyword>
<evidence type="ECO:0000313" key="12">
    <source>
        <dbReference type="EMBL" id="AIO68395.1"/>
    </source>
</evidence>
<dbReference type="NCBIfam" id="TIGR02492">
    <property type="entry name" value="flgK_ends"/>
    <property type="match status" value="1"/>
</dbReference>
<sequence length="668" mass="67552">MSNTLMNLGISGLNAALWGITTTGQNISNSATPGYSVERPVYAEASGQYTSSGYLPQGVTTVTVERQYNQYLSNQLNAAQTQGSSLSTYYSLVAQLNNYVGSPTAGISTAITNYFTGLQTVANNAADPSARQTAISNAQTLASQLVAAGQQYSQLRQTVNSQLTDTVTQINSYTAQIAQLNEQIASASSQGQPPNQLLDQRDLAVSNLSQLAGVQVVPGNGSYSVFLSGGQPLVVGNASYQLAAVASPSDPSELTIVSKGMAGANPPGDTQYLPDVSLTGGTLGGLIAFRRQTLDPAQAQLGALAVSFASQVNAQNALGIDLSGNPGGNLFTVGSPTVYSNQGNTGGATLSVSIADGTQPPSSDYSLSFDGSKYTLTDRATGSVVGTATPASTPPTMTIGGLKLSLTSTPAAGDSFTVLPTRGALDGFALATANGSAIAAASPVLAASAPTNSGTGAITQGAVSAGYQLPSGTTTLTYNASSKTLSGFPAGTTVTVAGPPQTSIDITSATTPVPYDPSKGASMTISSTTQPPSSPTVMNGVSVSLSGTPADGDQFTIGANKGTNDGRNALALSQLVNSKTMNNGTTTLTGAYAGYVNAIGNAASQLKASSTAQTALVGQITAQQQSVSGVNQNEEAANLMQYQQLYQANAKVIQTADSLFKTVLGLFN</sequence>
<evidence type="ECO:0000256" key="1">
    <source>
        <dbReference type="ARBA" id="ARBA00004365"/>
    </source>
</evidence>
<dbReference type="GO" id="GO:0044780">
    <property type="term" value="P:bacterial-type flagellum assembly"/>
    <property type="evidence" value="ECO:0007669"/>
    <property type="project" value="InterPro"/>
</dbReference>
<dbReference type="EMBL" id="CP008726">
    <property type="protein sequence ID" value="AIO68395.1"/>
    <property type="molecule type" value="Genomic_DNA"/>
</dbReference>
<feature type="domain" description="Flagellar basal-body/hook protein C-terminal" evidence="8">
    <location>
        <begin position="627"/>
        <end position="665"/>
    </location>
</feature>
<feature type="domain" description="Flagellar hook-associated protein FlgK helical" evidence="11">
    <location>
        <begin position="94"/>
        <end position="331"/>
    </location>
</feature>
<dbReference type="GO" id="GO:0009424">
    <property type="term" value="C:bacterial-type flagellum hook"/>
    <property type="evidence" value="ECO:0007669"/>
    <property type="project" value="InterPro"/>
</dbReference>
<dbReference type="Pfam" id="PF06429">
    <property type="entry name" value="Flg_bbr_C"/>
    <property type="match status" value="1"/>
</dbReference>
<name>A0AAI8BA53_9BURK</name>
<accession>A0AAI8BA53</accession>
<evidence type="ECO:0000256" key="6">
    <source>
        <dbReference type="ARBA" id="ARBA00023143"/>
    </source>
</evidence>
<protein>
    <recommendedName>
        <fullName evidence="4">Flagellar hook-associated protein 1</fullName>
    </recommendedName>
</protein>
<dbReference type="Pfam" id="PF22638">
    <property type="entry name" value="FlgK_D1"/>
    <property type="match status" value="1"/>
</dbReference>
<comment type="subcellular location">
    <subcellularLocation>
        <location evidence="1">Bacterial flagellum</location>
    </subcellularLocation>
    <subcellularLocation>
        <location evidence="2">Secreted</location>
    </subcellularLocation>
</comment>
<keyword evidence="5" id="KW-0964">Secreted</keyword>
<dbReference type="AlphaFoldDB" id="A0AAI8BA53"/>
<evidence type="ECO:0000259" key="8">
    <source>
        <dbReference type="Pfam" id="PF06429"/>
    </source>
</evidence>
<dbReference type="KEGG" id="bok:DM82_3491"/>
<keyword evidence="7" id="KW-0175">Coiled coil</keyword>
<keyword evidence="12" id="KW-0282">Flagellum</keyword>
<evidence type="ECO:0000256" key="5">
    <source>
        <dbReference type="ARBA" id="ARBA00022525"/>
    </source>
</evidence>
<dbReference type="InterPro" id="IPR002371">
    <property type="entry name" value="FlgK"/>
</dbReference>
<feature type="coiled-coil region" evidence="7">
    <location>
        <begin position="163"/>
        <end position="190"/>
    </location>
</feature>
<dbReference type="Pfam" id="PF21159">
    <property type="entry name" value="FlgK_2nd"/>
    <property type="match status" value="1"/>
</dbReference>
<evidence type="ECO:0000259" key="9">
    <source>
        <dbReference type="Pfam" id="PF21158"/>
    </source>
</evidence>
<keyword evidence="6" id="KW-0975">Bacterial flagellum</keyword>